<dbReference type="EMBL" id="UOEG01000252">
    <property type="protein sequence ID" value="VAW03162.1"/>
    <property type="molecule type" value="Genomic_DNA"/>
</dbReference>
<protein>
    <submittedName>
        <fullName evidence="1">Uncharacterized protein</fullName>
    </submittedName>
</protein>
<proteinExistence type="predicted"/>
<gene>
    <name evidence="1" type="ORF">MNBD_ALPHA07-921</name>
</gene>
<dbReference type="InterPro" id="IPR011008">
    <property type="entry name" value="Dimeric_a/b-barrel"/>
</dbReference>
<accession>A0A3B0SLK7</accession>
<sequence length="130" mass="14478">MRPFFRPFIYATFVGVAMSNPSFAQEMTSVEWAPFIKAAGVDDQALIEAADEVNSEFLSMQPGFISRELVRKSETEYADIIHWRTTADAESASEKVLNCAPCGEYFALMDMEASATSGAGFSYYEVLKSW</sequence>
<reference evidence="1" key="1">
    <citation type="submission" date="2018-06" db="EMBL/GenBank/DDBJ databases">
        <authorList>
            <person name="Zhirakovskaya E."/>
        </authorList>
    </citation>
    <scope>NUCLEOTIDE SEQUENCE</scope>
</reference>
<evidence type="ECO:0000313" key="1">
    <source>
        <dbReference type="EMBL" id="VAW03162.1"/>
    </source>
</evidence>
<name>A0A3B0SLK7_9ZZZZ</name>
<dbReference type="Gene3D" id="3.30.70.100">
    <property type="match status" value="1"/>
</dbReference>
<dbReference type="SUPFAM" id="SSF54909">
    <property type="entry name" value="Dimeric alpha+beta barrel"/>
    <property type="match status" value="1"/>
</dbReference>
<organism evidence="1">
    <name type="scientific">hydrothermal vent metagenome</name>
    <dbReference type="NCBI Taxonomy" id="652676"/>
    <lineage>
        <taxon>unclassified sequences</taxon>
        <taxon>metagenomes</taxon>
        <taxon>ecological metagenomes</taxon>
    </lineage>
</organism>
<dbReference type="AlphaFoldDB" id="A0A3B0SLK7"/>